<sequence>MRAAAPRTDTVPRRGRGDPQHVDPRAGRGEGAAVTTGDDRFAGASGVPTRWPPVVLRPEPVVVERAHVVGVVGARGGAGASSLAAALARVLSATTATVLVDLDRGCAGLDVLVGLEGVDGVRWPDLASARGDVDGDDLLALLPRWGSCAVLSADRSRPVPPEAAVVADVLHALSRAAGVLVLDLDRSAVVAGESVAAVCDTVLVVTPRDLRATAGALALRESWRDPGTDVGLVVRGPAPGGLGVAELAEAVGLPVRAVLPADRRLAAGVERTGLPATGPLARAARRLARGLA</sequence>
<protein>
    <recommendedName>
        <fullName evidence="4">Flp pilus assembly protein FlpE</fullName>
    </recommendedName>
</protein>
<dbReference type="InterPro" id="IPR050625">
    <property type="entry name" value="ParA/MinD_ATPase"/>
</dbReference>
<reference evidence="2 3" key="1">
    <citation type="submission" date="2011-04" db="EMBL/GenBank/DDBJ databases">
        <title>Complete sequence of Cellulomonas fimi ATCC 484.</title>
        <authorList>
            <consortium name="US DOE Joint Genome Institute"/>
            <person name="Lucas S."/>
            <person name="Han J."/>
            <person name="Lapidus A."/>
            <person name="Cheng J.-F."/>
            <person name="Goodwin L."/>
            <person name="Pitluck S."/>
            <person name="Peters L."/>
            <person name="Chertkov O."/>
            <person name="Detter J.C."/>
            <person name="Han C."/>
            <person name="Tapia R."/>
            <person name="Land M."/>
            <person name="Hauser L."/>
            <person name="Kyrpides N."/>
            <person name="Ivanova N."/>
            <person name="Ovchinnikova G."/>
            <person name="Pagani I."/>
            <person name="Mead D."/>
            <person name="Brumm P."/>
            <person name="Woyke T."/>
        </authorList>
    </citation>
    <scope>NUCLEOTIDE SEQUENCE [LARGE SCALE GENOMIC DNA]</scope>
    <source>
        <strain evidence="3">ATCC 484 / DSM 20113 / JCM 1341 / NBRC 15513 / NCIMB 8980 / NCTC 7547</strain>
    </source>
</reference>
<dbReference type="NCBIfam" id="TIGR03815">
    <property type="entry name" value="CpaE_hom_Actino"/>
    <property type="match status" value="1"/>
</dbReference>
<evidence type="ECO:0008006" key="4">
    <source>
        <dbReference type="Google" id="ProtNLM"/>
    </source>
</evidence>
<dbReference type="GO" id="GO:0051782">
    <property type="term" value="P:negative regulation of cell division"/>
    <property type="evidence" value="ECO:0007669"/>
    <property type="project" value="TreeGrafter"/>
</dbReference>
<evidence type="ECO:0000313" key="2">
    <source>
        <dbReference type="EMBL" id="AEE44976.1"/>
    </source>
</evidence>
<accession>F4H054</accession>
<dbReference type="Proteomes" id="UP000008460">
    <property type="component" value="Chromosome"/>
</dbReference>
<dbReference type="AlphaFoldDB" id="F4H054"/>
<dbReference type="GO" id="GO:0009898">
    <property type="term" value="C:cytoplasmic side of plasma membrane"/>
    <property type="evidence" value="ECO:0007669"/>
    <property type="project" value="TreeGrafter"/>
</dbReference>
<dbReference type="STRING" id="590998.Celf_0838"/>
<evidence type="ECO:0000313" key="3">
    <source>
        <dbReference type="Proteomes" id="UP000008460"/>
    </source>
</evidence>
<organism evidence="2 3">
    <name type="scientific">Cellulomonas fimi (strain ATCC 484 / DSM 20113 / JCM 1341 / CCUG 24087 / LMG 16345 / NBRC 15513 / NCIMB 8980 / NCTC 7547 / NRS-133)</name>
    <dbReference type="NCBI Taxonomy" id="590998"/>
    <lineage>
        <taxon>Bacteria</taxon>
        <taxon>Bacillati</taxon>
        <taxon>Actinomycetota</taxon>
        <taxon>Actinomycetes</taxon>
        <taxon>Micrococcales</taxon>
        <taxon>Cellulomonadaceae</taxon>
        <taxon>Cellulomonas</taxon>
    </lineage>
</organism>
<dbReference type="HOGENOM" id="CLU_082953_0_0_11"/>
<dbReference type="GO" id="GO:0005829">
    <property type="term" value="C:cytosol"/>
    <property type="evidence" value="ECO:0007669"/>
    <property type="project" value="TreeGrafter"/>
</dbReference>
<feature type="compositionally biased region" description="Basic and acidic residues" evidence="1">
    <location>
        <begin position="10"/>
        <end position="28"/>
    </location>
</feature>
<dbReference type="eggNOG" id="COG0455">
    <property type="taxonomic scope" value="Bacteria"/>
</dbReference>
<keyword evidence="3" id="KW-1185">Reference proteome</keyword>
<dbReference type="Gene3D" id="3.40.50.300">
    <property type="entry name" value="P-loop containing nucleotide triphosphate hydrolases"/>
    <property type="match status" value="1"/>
</dbReference>
<dbReference type="PANTHER" id="PTHR43384:SF11">
    <property type="entry name" value="SEPTUM SITE DETERMINING PROTEIN"/>
    <property type="match status" value="1"/>
</dbReference>
<dbReference type="GO" id="GO:0016887">
    <property type="term" value="F:ATP hydrolysis activity"/>
    <property type="evidence" value="ECO:0007669"/>
    <property type="project" value="TreeGrafter"/>
</dbReference>
<dbReference type="EMBL" id="CP002666">
    <property type="protein sequence ID" value="AEE44976.1"/>
    <property type="molecule type" value="Genomic_DNA"/>
</dbReference>
<dbReference type="SUPFAM" id="SSF52540">
    <property type="entry name" value="P-loop containing nucleoside triphosphate hydrolases"/>
    <property type="match status" value="1"/>
</dbReference>
<dbReference type="InterPro" id="IPR022521">
    <property type="entry name" value="Rv3660c"/>
</dbReference>
<gene>
    <name evidence="2" type="ordered locus">Celf_0838</name>
</gene>
<feature type="region of interest" description="Disordered" evidence="1">
    <location>
        <begin position="1"/>
        <end position="48"/>
    </location>
</feature>
<dbReference type="InterPro" id="IPR027417">
    <property type="entry name" value="P-loop_NTPase"/>
</dbReference>
<dbReference type="GO" id="GO:0005524">
    <property type="term" value="F:ATP binding"/>
    <property type="evidence" value="ECO:0007669"/>
    <property type="project" value="TreeGrafter"/>
</dbReference>
<dbReference type="KEGG" id="cfi:Celf_0838"/>
<proteinExistence type="predicted"/>
<dbReference type="PANTHER" id="PTHR43384">
    <property type="entry name" value="SEPTUM SITE-DETERMINING PROTEIN MIND HOMOLOG, CHLOROPLASTIC-RELATED"/>
    <property type="match status" value="1"/>
</dbReference>
<name>F4H054_CELFA</name>
<evidence type="ECO:0000256" key="1">
    <source>
        <dbReference type="SAM" id="MobiDB-lite"/>
    </source>
</evidence>